<evidence type="ECO:0000313" key="2">
    <source>
        <dbReference type="EMBL" id="TEB11500.1"/>
    </source>
</evidence>
<gene>
    <name evidence="2" type="ORF">FA13DRAFT_991010</name>
</gene>
<evidence type="ECO:0000313" key="3">
    <source>
        <dbReference type="Proteomes" id="UP000298030"/>
    </source>
</evidence>
<dbReference type="Proteomes" id="UP000298030">
    <property type="component" value="Unassembled WGS sequence"/>
</dbReference>
<keyword evidence="1" id="KW-1133">Transmembrane helix</keyword>
<feature type="transmembrane region" description="Helical" evidence="1">
    <location>
        <begin position="104"/>
        <end position="123"/>
    </location>
</feature>
<dbReference type="AlphaFoldDB" id="A0A4Y7RRW9"/>
<reference evidence="2 3" key="1">
    <citation type="journal article" date="2019" name="Nat. Ecol. Evol.">
        <title>Megaphylogeny resolves global patterns of mushroom evolution.</title>
        <authorList>
            <person name="Varga T."/>
            <person name="Krizsan K."/>
            <person name="Foldi C."/>
            <person name="Dima B."/>
            <person name="Sanchez-Garcia M."/>
            <person name="Sanchez-Ramirez S."/>
            <person name="Szollosi G.J."/>
            <person name="Szarkandi J.G."/>
            <person name="Papp V."/>
            <person name="Albert L."/>
            <person name="Andreopoulos W."/>
            <person name="Angelini C."/>
            <person name="Antonin V."/>
            <person name="Barry K.W."/>
            <person name="Bougher N.L."/>
            <person name="Buchanan P."/>
            <person name="Buyck B."/>
            <person name="Bense V."/>
            <person name="Catcheside P."/>
            <person name="Chovatia M."/>
            <person name="Cooper J."/>
            <person name="Damon W."/>
            <person name="Desjardin D."/>
            <person name="Finy P."/>
            <person name="Geml J."/>
            <person name="Haridas S."/>
            <person name="Hughes K."/>
            <person name="Justo A."/>
            <person name="Karasinski D."/>
            <person name="Kautmanova I."/>
            <person name="Kiss B."/>
            <person name="Kocsube S."/>
            <person name="Kotiranta H."/>
            <person name="LaButti K.M."/>
            <person name="Lechner B.E."/>
            <person name="Liimatainen K."/>
            <person name="Lipzen A."/>
            <person name="Lukacs Z."/>
            <person name="Mihaltcheva S."/>
            <person name="Morgado L.N."/>
            <person name="Niskanen T."/>
            <person name="Noordeloos M.E."/>
            <person name="Ohm R.A."/>
            <person name="Ortiz-Santana B."/>
            <person name="Ovrebo C."/>
            <person name="Racz N."/>
            <person name="Riley R."/>
            <person name="Savchenko A."/>
            <person name="Shiryaev A."/>
            <person name="Soop K."/>
            <person name="Spirin V."/>
            <person name="Szebenyi C."/>
            <person name="Tomsovsky M."/>
            <person name="Tulloss R.E."/>
            <person name="Uehling J."/>
            <person name="Grigoriev I.V."/>
            <person name="Vagvolgyi C."/>
            <person name="Papp T."/>
            <person name="Martin F.M."/>
            <person name="Miettinen O."/>
            <person name="Hibbett D.S."/>
            <person name="Nagy L.G."/>
        </authorList>
    </citation>
    <scope>NUCLEOTIDE SEQUENCE [LARGE SCALE GENOMIC DNA]</scope>
    <source>
        <strain evidence="2 3">FP101781</strain>
    </source>
</reference>
<keyword evidence="1" id="KW-0812">Transmembrane</keyword>
<organism evidence="2 3">
    <name type="scientific">Coprinellus micaceus</name>
    <name type="common">Glistening ink-cap mushroom</name>
    <name type="synonym">Coprinus micaceus</name>
    <dbReference type="NCBI Taxonomy" id="71717"/>
    <lineage>
        <taxon>Eukaryota</taxon>
        <taxon>Fungi</taxon>
        <taxon>Dikarya</taxon>
        <taxon>Basidiomycota</taxon>
        <taxon>Agaricomycotina</taxon>
        <taxon>Agaricomycetes</taxon>
        <taxon>Agaricomycetidae</taxon>
        <taxon>Agaricales</taxon>
        <taxon>Agaricineae</taxon>
        <taxon>Psathyrellaceae</taxon>
        <taxon>Coprinellus</taxon>
    </lineage>
</organism>
<comment type="caution">
    <text evidence="2">The sequence shown here is derived from an EMBL/GenBank/DDBJ whole genome shotgun (WGS) entry which is preliminary data.</text>
</comment>
<keyword evidence="1" id="KW-0472">Membrane</keyword>
<proteinExistence type="predicted"/>
<evidence type="ECO:0000256" key="1">
    <source>
        <dbReference type="SAM" id="Phobius"/>
    </source>
</evidence>
<protein>
    <submittedName>
        <fullName evidence="2">Uncharacterized protein</fullName>
    </submittedName>
</protein>
<sequence>MKPGVRECLTSALYLSYPKAICWHMYTYGCTPVACLVHPPWPLPPPLARSIVEELVRGFNYGVNPSFTMEVPSLAERLSRSCFPQCRRPRHGEGAMVTLVFPHWAHWVSLLVPACIFSVFFFLGCSVRCRVAAQGGCFPSGFSFH</sequence>
<dbReference type="EMBL" id="QPFP01000446">
    <property type="protein sequence ID" value="TEB11500.1"/>
    <property type="molecule type" value="Genomic_DNA"/>
</dbReference>
<name>A0A4Y7RRW9_COPMI</name>
<accession>A0A4Y7RRW9</accession>
<keyword evidence="3" id="KW-1185">Reference proteome</keyword>